<proteinExistence type="predicted"/>
<sequence>MPPAAVRELLRTLDRLAHCVGSLRSSGFGEPPALTRLADDVERLRLDARALVGEPADAAPARPPAGERATIAVPDIPYDARLWHGADDEGVGGHGPQVSPSPGHAGR</sequence>
<reference evidence="2 3" key="2">
    <citation type="journal article" date="2016" name="Genome Announc.">
        <title>Draft Genome Sequences of Streptomyces scabiei S58, Streptomyces turgidiscabies T45, and Streptomyces acidiscabies a10, the Pathogens of Potato Common Scab, Isolated in Japan.</title>
        <authorList>
            <person name="Tomihama T."/>
            <person name="Nishi Y."/>
            <person name="Sakai M."/>
            <person name="Ikenaga M."/>
            <person name="Okubo T."/>
            <person name="Ikeda S."/>
        </authorList>
    </citation>
    <scope>NUCLEOTIDE SEQUENCE [LARGE SCALE GENOMIC DNA]</scope>
    <source>
        <strain evidence="2 3">S58</strain>
    </source>
</reference>
<evidence type="ECO:0000313" key="3">
    <source>
        <dbReference type="Proteomes" id="UP000067448"/>
    </source>
</evidence>
<evidence type="ECO:0000256" key="1">
    <source>
        <dbReference type="SAM" id="MobiDB-lite"/>
    </source>
</evidence>
<gene>
    <name evidence="2" type="ORF">SsS58_06279</name>
</gene>
<name>A0A100JUD6_STRSC</name>
<feature type="region of interest" description="Disordered" evidence="1">
    <location>
        <begin position="82"/>
        <end position="107"/>
    </location>
</feature>
<dbReference type="Proteomes" id="UP000067448">
    <property type="component" value="Unassembled WGS sequence"/>
</dbReference>
<dbReference type="RefSeq" id="WP_059083182.1">
    <property type="nucleotide sequence ID" value="NZ_BCMM01000034.1"/>
</dbReference>
<organism evidence="2 3">
    <name type="scientific">Streptomyces scabiei</name>
    <dbReference type="NCBI Taxonomy" id="1930"/>
    <lineage>
        <taxon>Bacteria</taxon>
        <taxon>Bacillati</taxon>
        <taxon>Actinomycetota</taxon>
        <taxon>Actinomycetes</taxon>
        <taxon>Kitasatosporales</taxon>
        <taxon>Streptomycetaceae</taxon>
        <taxon>Streptomyces</taxon>
    </lineage>
</organism>
<comment type="caution">
    <text evidence="2">The sequence shown here is derived from an EMBL/GenBank/DDBJ whole genome shotgun (WGS) entry which is preliminary data.</text>
</comment>
<dbReference type="EMBL" id="BCMM01000034">
    <property type="protein sequence ID" value="GAQ65852.1"/>
    <property type="molecule type" value="Genomic_DNA"/>
</dbReference>
<reference evidence="3" key="3">
    <citation type="submission" date="2016-02" db="EMBL/GenBank/DDBJ databases">
        <title>Draft genome of pathogenic Streptomyces sp. in Japan.</title>
        <authorList>
            <person name="Tomihama T."/>
            <person name="Ikenaga M."/>
            <person name="Sakai M."/>
            <person name="Okubo T."/>
            <person name="Ikeda S."/>
        </authorList>
    </citation>
    <scope>NUCLEOTIDE SEQUENCE [LARGE SCALE GENOMIC DNA]</scope>
    <source>
        <strain evidence="3">S58</strain>
    </source>
</reference>
<dbReference type="AlphaFoldDB" id="A0A100JUD6"/>
<dbReference type="OrthoDB" id="5194954at2"/>
<protein>
    <submittedName>
        <fullName evidence="2">Uncharacterized protein</fullName>
    </submittedName>
</protein>
<accession>A0A100JUD6</accession>
<evidence type="ECO:0000313" key="2">
    <source>
        <dbReference type="EMBL" id="GAQ65852.1"/>
    </source>
</evidence>
<reference evidence="3" key="1">
    <citation type="submission" date="2015-11" db="EMBL/GenBank/DDBJ databases">
        <authorList>
            <consortium name="Cross-ministerial Strategic Innovation Promotion Program (SIP) consortium"/>
            <person name="Tomihama T."/>
            <person name="Ikenaga M."/>
            <person name="Sakai M."/>
            <person name="Okubo T."/>
            <person name="Ikeda S."/>
        </authorList>
    </citation>
    <scope>NUCLEOTIDE SEQUENCE [LARGE SCALE GENOMIC DNA]</scope>
    <source>
        <strain evidence="3">S58</strain>
    </source>
</reference>